<dbReference type="InterPro" id="IPR036388">
    <property type="entry name" value="WH-like_DNA-bd_sf"/>
</dbReference>
<gene>
    <name evidence="3" type="primary">LOC101491109</name>
</gene>
<reference evidence="3" key="1">
    <citation type="submission" date="2025-08" db="UniProtKB">
        <authorList>
            <consortium name="RefSeq"/>
        </authorList>
    </citation>
    <scope>IDENTIFICATION</scope>
    <source>
        <tissue evidence="3">Etiolated seedlings</tissue>
    </source>
</reference>
<dbReference type="PaxDb" id="3827-XP_004513601.1"/>
<dbReference type="eggNOG" id="ENOG502QS72">
    <property type="taxonomic scope" value="Eukaryota"/>
</dbReference>
<dbReference type="RefSeq" id="XP_004513601.1">
    <property type="nucleotide sequence ID" value="XM_004513544.3"/>
</dbReference>
<dbReference type="SUPFAM" id="SSF46785">
    <property type="entry name" value="Winged helix' DNA-binding domain"/>
    <property type="match status" value="1"/>
</dbReference>
<dbReference type="SMART" id="SM00049">
    <property type="entry name" value="DEP"/>
    <property type="match status" value="1"/>
</dbReference>
<protein>
    <submittedName>
        <fullName evidence="3">Uncharacterized protein LOC101491109 isoform X1</fullName>
    </submittedName>
</protein>
<dbReference type="Pfam" id="PF04784">
    <property type="entry name" value="DUF547"/>
    <property type="match status" value="1"/>
</dbReference>
<dbReference type="Gene3D" id="3.40.30.10">
    <property type="entry name" value="Glutaredoxin"/>
    <property type="match status" value="1"/>
</dbReference>
<dbReference type="GeneID" id="101491109"/>
<dbReference type="GO" id="GO:0035556">
    <property type="term" value="P:intracellular signal transduction"/>
    <property type="evidence" value="ECO:0007669"/>
    <property type="project" value="InterPro"/>
</dbReference>
<keyword evidence="2" id="KW-1185">Reference proteome</keyword>
<evidence type="ECO:0000313" key="2">
    <source>
        <dbReference type="Proteomes" id="UP000087171"/>
    </source>
</evidence>
<evidence type="ECO:0000313" key="3">
    <source>
        <dbReference type="RefSeq" id="XP_004513601.1"/>
    </source>
</evidence>
<dbReference type="Gene3D" id="1.10.10.10">
    <property type="entry name" value="Winged helix-like DNA-binding domain superfamily/Winged helix DNA-binding domain"/>
    <property type="match status" value="1"/>
</dbReference>
<dbReference type="KEGG" id="cam:101491109"/>
<dbReference type="Proteomes" id="UP000087171">
    <property type="component" value="Unplaced"/>
</dbReference>
<dbReference type="InterPro" id="IPR002109">
    <property type="entry name" value="Glutaredoxin"/>
</dbReference>
<dbReference type="OrthoDB" id="418495at2759"/>
<dbReference type="PANTHER" id="PTHR46361:SF4">
    <property type="entry name" value="DISHEVELLED_EGL-10_LECKSTRIN DOMAIN PROTEIN"/>
    <property type="match status" value="1"/>
</dbReference>
<feature type="domain" description="DEP" evidence="1">
    <location>
        <begin position="257"/>
        <end position="330"/>
    </location>
</feature>
<sequence length="604" mass="69279">MSSEVEQHIGNTPKTLETIQNIISTENNTNGNITVTKTLSILQPHSLLPKPTPPATSYSNPPNDVVQSKLKTFLRHRSNDFSSAISRTITSLKHSIEDLNDESFKYEKNKNDVTEFKLSGLKVTVKVKNDASFGKVRITLFSRSNCRDCSAIRRFFRERRLKFVEINIDVYTEREKELRGRTGNSTVPVIFFNEKLIGGLVELNAMRKNDGGELEKRLIEIANGKFSGDVPVAPAYGFDEMVVEKEEEEIVKVVRVLRQRLPIQDRLMKMKIVRNCFGGSELVELLVRHHGYAHHKAVEVGKQLCKKHFIHPVIGDNDFEEGNHFYRFLEHEPFISKCYNFRSATNDREPKSAAAVCDRLTKIMYAILESYASDDRQHVDYVAISKSEEFRRYVNMTPDLQRVDLLELSENEKLAFFLNLYNAMVIHAMIRVGCQEGVINRRSFSDFHYLIGGHPYSLATITNGILRSNRRSPYSLVKPFGTKDRRLEFAVVKMNPLIHFGLCNGTKSSPKVRFFSPCRVAEELRCAAREFFESDGIEVDLEKRTLHLTPIFKWYSADFGHERNIVKWMMNYLDANKAGLLTHLLADGGPVNISYKNYDWSINS</sequence>
<organism evidence="2 3">
    <name type="scientific">Cicer arietinum</name>
    <name type="common">Chickpea</name>
    <name type="synonym">Garbanzo</name>
    <dbReference type="NCBI Taxonomy" id="3827"/>
    <lineage>
        <taxon>Eukaryota</taxon>
        <taxon>Viridiplantae</taxon>
        <taxon>Streptophyta</taxon>
        <taxon>Embryophyta</taxon>
        <taxon>Tracheophyta</taxon>
        <taxon>Spermatophyta</taxon>
        <taxon>Magnoliopsida</taxon>
        <taxon>eudicotyledons</taxon>
        <taxon>Gunneridae</taxon>
        <taxon>Pentapetalae</taxon>
        <taxon>rosids</taxon>
        <taxon>fabids</taxon>
        <taxon>Fabales</taxon>
        <taxon>Fabaceae</taxon>
        <taxon>Papilionoideae</taxon>
        <taxon>50 kb inversion clade</taxon>
        <taxon>NPAAA clade</taxon>
        <taxon>Hologalegina</taxon>
        <taxon>IRL clade</taxon>
        <taxon>Cicereae</taxon>
        <taxon>Cicer</taxon>
    </lineage>
</organism>
<dbReference type="CDD" id="cd04371">
    <property type="entry name" value="DEP"/>
    <property type="match status" value="1"/>
</dbReference>
<dbReference type="Pfam" id="PF00462">
    <property type="entry name" value="Glutaredoxin"/>
    <property type="match status" value="1"/>
</dbReference>
<dbReference type="InterPro" id="IPR006869">
    <property type="entry name" value="DUF547"/>
</dbReference>
<proteinExistence type="predicted"/>
<name>A0A1S2Z225_CICAR</name>
<evidence type="ECO:0000259" key="1">
    <source>
        <dbReference type="SMART" id="SM00049"/>
    </source>
</evidence>
<dbReference type="PANTHER" id="PTHR46361">
    <property type="entry name" value="ELECTRON CARRIER/ PROTEIN DISULFIDE OXIDOREDUCTASE"/>
    <property type="match status" value="1"/>
</dbReference>
<dbReference type="InterPro" id="IPR036390">
    <property type="entry name" value="WH_DNA-bd_sf"/>
</dbReference>
<dbReference type="AlphaFoldDB" id="A0A1S2Z225"/>
<dbReference type="PROSITE" id="PS51354">
    <property type="entry name" value="GLUTAREDOXIN_2"/>
    <property type="match status" value="1"/>
</dbReference>
<dbReference type="STRING" id="3827.A0A1S2Z225"/>
<accession>A0A1S2Z225</accession>
<dbReference type="Pfam" id="PF00610">
    <property type="entry name" value="DEP"/>
    <property type="match status" value="1"/>
</dbReference>
<dbReference type="InterPro" id="IPR036249">
    <property type="entry name" value="Thioredoxin-like_sf"/>
</dbReference>
<dbReference type="InterPro" id="IPR000591">
    <property type="entry name" value="DEP_dom"/>
</dbReference>
<dbReference type="SUPFAM" id="SSF52833">
    <property type="entry name" value="Thioredoxin-like"/>
    <property type="match status" value="1"/>
</dbReference>